<reference evidence="11 12" key="1">
    <citation type="submission" date="2016-10" db="EMBL/GenBank/DDBJ databases">
        <authorList>
            <person name="de Groot N.N."/>
        </authorList>
    </citation>
    <scope>NUCLEOTIDE SEQUENCE [LARGE SCALE GENOMIC DNA]</scope>
    <source>
        <strain evidence="11 12">CGMCC 1.10434</strain>
    </source>
</reference>
<evidence type="ECO:0000256" key="8">
    <source>
        <dbReference type="ARBA" id="ARBA00023136"/>
    </source>
</evidence>
<dbReference type="AlphaFoldDB" id="A0A1H8L9S2"/>
<keyword evidence="5" id="KW-0598">Phosphotransferase system</keyword>
<keyword evidence="6 9" id="KW-0812">Transmembrane</keyword>
<feature type="transmembrane region" description="Helical" evidence="9">
    <location>
        <begin position="64"/>
        <end position="85"/>
    </location>
</feature>
<dbReference type="InterPro" id="IPR013014">
    <property type="entry name" value="PTS_EIIC_2"/>
</dbReference>
<keyword evidence="3" id="KW-1003">Cell membrane</keyword>
<accession>A0A1H8L9S2</accession>
<feature type="transmembrane region" description="Helical" evidence="9">
    <location>
        <begin position="323"/>
        <end position="343"/>
    </location>
</feature>
<dbReference type="InterPro" id="IPR050864">
    <property type="entry name" value="Bacterial_PTS_Sugar_Transport"/>
</dbReference>
<keyword evidence="2" id="KW-0813">Transport</keyword>
<dbReference type="PANTHER" id="PTHR30505:SF0">
    <property type="entry name" value="FRUCTOSE-LIKE PTS SYSTEM EIIBC COMPONENT-RELATED"/>
    <property type="match status" value="1"/>
</dbReference>
<dbReference type="GO" id="GO:0009401">
    <property type="term" value="P:phosphoenolpyruvate-dependent sugar phosphotransferase system"/>
    <property type="evidence" value="ECO:0007669"/>
    <property type="project" value="UniProtKB-KW"/>
</dbReference>
<dbReference type="GO" id="GO:0008982">
    <property type="term" value="F:protein-N(PI)-phosphohistidine-sugar phosphotransferase activity"/>
    <property type="evidence" value="ECO:0007669"/>
    <property type="project" value="InterPro"/>
</dbReference>
<dbReference type="InterPro" id="IPR006327">
    <property type="entry name" value="PTS_IIC_fruc"/>
</dbReference>
<protein>
    <submittedName>
        <fullName evidence="11">PTS system, fructose-specific IIC component</fullName>
    </submittedName>
</protein>
<dbReference type="Proteomes" id="UP000199300">
    <property type="component" value="Unassembled WGS sequence"/>
</dbReference>
<keyword evidence="12" id="KW-1185">Reference proteome</keyword>
<feature type="transmembrane region" description="Helical" evidence="9">
    <location>
        <begin position="255"/>
        <end position="277"/>
    </location>
</feature>
<proteinExistence type="predicted"/>
<feature type="transmembrane region" description="Helical" evidence="9">
    <location>
        <begin position="20"/>
        <end position="43"/>
    </location>
</feature>
<evidence type="ECO:0000256" key="3">
    <source>
        <dbReference type="ARBA" id="ARBA00022475"/>
    </source>
</evidence>
<comment type="subcellular location">
    <subcellularLocation>
        <location evidence="1">Cell inner membrane</location>
        <topology evidence="1">Multi-pass membrane protein</topology>
    </subcellularLocation>
</comment>
<dbReference type="GO" id="GO:0005886">
    <property type="term" value="C:plasma membrane"/>
    <property type="evidence" value="ECO:0007669"/>
    <property type="project" value="UniProtKB-SubCell"/>
</dbReference>
<dbReference type="PROSITE" id="PS51104">
    <property type="entry name" value="PTS_EIIC_TYPE_2"/>
    <property type="match status" value="1"/>
</dbReference>
<evidence type="ECO:0000313" key="12">
    <source>
        <dbReference type="Proteomes" id="UP000199300"/>
    </source>
</evidence>
<organism evidence="11 12">
    <name type="scientific">Amphibacillus marinus</name>
    <dbReference type="NCBI Taxonomy" id="872970"/>
    <lineage>
        <taxon>Bacteria</taxon>
        <taxon>Bacillati</taxon>
        <taxon>Bacillota</taxon>
        <taxon>Bacilli</taxon>
        <taxon>Bacillales</taxon>
        <taxon>Bacillaceae</taxon>
        <taxon>Amphibacillus</taxon>
    </lineage>
</organism>
<dbReference type="EMBL" id="FODJ01000003">
    <property type="protein sequence ID" value="SEO01867.1"/>
    <property type="molecule type" value="Genomic_DNA"/>
</dbReference>
<feature type="transmembrane region" description="Helical" evidence="9">
    <location>
        <begin position="137"/>
        <end position="159"/>
    </location>
</feature>
<evidence type="ECO:0000256" key="5">
    <source>
        <dbReference type="ARBA" id="ARBA00022683"/>
    </source>
</evidence>
<sequence length="365" mass="37963">MKKILSTARGHLMTGISWSIPMIIGAGMLVGIPSIIGLMFGVTSWGEFAGTGTIWQFLELIRNVGWAGIGLFNVVLAGFIAYSIADKPAIGAGFIAGYFANQRGTGFLGAVVLAFVAGYAAKYLIKKMNFNNQYLQQIKGVVFIPLLTVTAVGIVAAIVDTPLVNLNLGLVNWIRMMSESGTNSLLLAVIIGAMIAADLGGPINKAAFTAVTALIAEGIFTPAVFMRVAICAIPLGYALAVFIKKDKFSNDLQGQGIGAFVMSLVGITEGAIPFVLANPLKLTIINIIGGSVGAGLAALLGAATEIPMFGGVYGFLAVTQNSWAYLVGVLAGALIVCAGALAFGDFNVKKLDESADADEIVFEEL</sequence>
<name>A0A1H8L9S2_9BACI</name>
<evidence type="ECO:0000313" key="11">
    <source>
        <dbReference type="EMBL" id="SEO01867.1"/>
    </source>
</evidence>
<feature type="transmembrane region" description="Helical" evidence="9">
    <location>
        <begin position="105"/>
        <end position="125"/>
    </location>
</feature>
<dbReference type="GO" id="GO:0090563">
    <property type="term" value="F:protein-phosphocysteine-sugar phosphotransferase activity"/>
    <property type="evidence" value="ECO:0007669"/>
    <property type="project" value="TreeGrafter"/>
</dbReference>
<feature type="transmembrane region" description="Helical" evidence="9">
    <location>
        <begin position="185"/>
        <end position="203"/>
    </location>
</feature>
<feature type="domain" description="PTS EIIC type-2" evidence="10">
    <location>
        <begin position="8"/>
        <end position="349"/>
    </location>
</feature>
<evidence type="ECO:0000256" key="2">
    <source>
        <dbReference type="ARBA" id="ARBA00022448"/>
    </source>
</evidence>
<evidence type="ECO:0000256" key="7">
    <source>
        <dbReference type="ARBA" id="ARBA00022989"/>
    </source>
</evidence>
<keyword evidence="8 9" id="KW-0472">Membrane</keyword>
<dbReference type="RefSeq" id="WP_091495951.1">
    <property type="nucleotide sequence ID" value="NZ_FODJ01000003.1"/>
</dbReference>
<evidence type="ECO:0000256" key="1">
    <source>
        <dbReference type="ARBA" id="ARBA00004429"/>
    </source>
</evidence>
<evidence type="ECO:0000256" key="4">
    <source>
        <dbReference type="ARBA" id="ARBA00022597"/>
    </source>
</evidence>
<dbReference type="PANTHER" id="PTHR30505">
    <property type="entry name" value="FRUCTOSE-LIKE PERMEASE"/>
    <property type="match status" value="1"/>
</dbReference>
<feature type="transmembrane region" description="Helical" evidence="9">
    <location>
        <begin position="284"/>
        <end position="303"/>
    </location>
</feature>
<keyword evidence="7 9" id="KW-1133">Transmembrane helix</keyword>
<dbReference type="NCBIfam" id="TIGR01427">
    <property type="entry name" value="PTS_IIC_fructo"/>
    <property type="match status" value="1"/>
</dbReference>
<keyword evidence="4" id="KW-0762">Sugar transport</keyword>
<dbReference type="GO" id="GO:0005351">
    <property type="term" value="F:carbohydrate:proton symporter activity"/>
    <property type="evidence" value="ECO:0007669"/>
    <property type="project" value="InterPro"/>
</dbReference>
<evidence type="ECO:0000256" key="9">
    <source>
        <dbReference type="SAM" id="Phobius"/>
    </source>
</evidence>
<dbReference type="OrthoDB" id="9782569at2"/>
<gene>
    <name evidence="11" type="ORF">SAMN04488134_103135</name>
</gene>
<evidence type="ECO:0000256" key="6">
    <source>
        <dbReference type="ARBA" id="ARBA00022692"/>
    </source>
</evidence>
<feature type="transmembrane region" description="Helical" evidence="9">
    <location>
        <begin position="224"/>
        <end position="243"/>
    </location>
</feature>
<evidence type="ECO:0000259" key="10">
    <source>
        <dbReference type="PROSITE" id="PS51104"/>
    </source>
</evidence>
<dbReference type="STRING" id="872970.SAMN04488134_103135"/>